<reference evidence="3" key="2">
    <citation type="submission" date="2017-10" db="EMBL/GenBank/DDBJ databases">
        <title>Ladona fulva Genome sequencing and assembly.</title>
        <authorList>
            <person name="Murali S."/>
            <person name="Richards S."/>
            <person name="Bandaranaike D."/>
            <person name="Bellair M."/>
            <person name="Blankenburg K."/>
            <person name="Chao H."/>
            <person name="Dinh H."/>
            <person name="Doddapaneni H."/>
            <person name="Dugan-Rocha S."/>
            <person name="Elkadiri S."/>
            <person name="Gnanaolivu R."/>
            <person name="Hernandez B."/>
            <person name="Skinner E."/>
            <person name="Javaid M."/>
            <person name="Lee S."/>
            <person name="Li M."/>
            <person name="Ming W."/>
            <person name="Munidasa M."/>
            <person name="Muniz J."/>
            <person name="Nguyen L."/>
            <person name="Hughes D."/>
            <person name="Osuji N."/>
            <person name="Pu L.-L."/>
            <person name="Puazo M."/>
            <person name="Qu C."/>
            <person name="Quiroz J."/>
            <person name="Raj R."/>
            <person name="Weissenberger G."/>
            <person name="Xin Y."/>
            <person name="Zou X."/>
            <person name="Han Y."/>
            <person name="Worley K."/>
            <person name="Muzny D."/>
            <person name="Gibbs R."/>
        </authorList>
    </citation>
    <scope>NUCLEOTIDE SEQUENCE</scope>
    <source>
        <strain evidence="3">Sampled in the wild</strain>
    </source>
</reference>
<protein>
    <recommendedName>
        <fullName evidence="2">WKF domain-containing protein</fullName>
    </recommendedName>
</protein>
<dbReference type="EMBL" id="KZ308305">
    <property type="protein sequence ID" value="KAG8226938.1"/>
    <property type="molecule type" value="Genomic_DNA"/>
</dbReference>
<dbReference type="InterPro" id="IPR019327">
    <property type="entry name" value="WKF"/>
</dbReference>
<evidence type="ECO:0000259" key="2">
    <source>
        <dbReference type="Pfam" id="PF10180"/>
    </source>
</evidence>
<evidence type="ECO:0000313" key="3">
    <source>
        <dbReference type="EMBL" id="KAG8226938.1"/>
    </source>
</evidence>
<feature type="region of interest" description="Disordered" evidence="1">
    <location>
        <begin position="1"/>
        <end position="26"/>
    </location>
</feature>
<name>A0A8K0NZ92_LADFU</name>
<dbReference type="PANTHER" id="PTHR22306">
    <property type="entry name" value="CHROMOSOME 7 OPEN READING FRAME 50"/>
    <property type="match status" value="1"/>
</dbReference>
<comment type="caution">
    <text evidence="3">The sequence shown here is derived from an EMBL/GenBank/DDBJ whole genome shotgun (WGS) entry which is preliminary data.</text>
</comment>
<dbReference type="PANTHER" id="PTHR22306:SF2">
    <property type="entry name" value="CHROMOSOME 7 OPEN READING FRAME 50"/>
    <property type="match status" value="1"/>
</dbReference>
<feature type="compositionally biased region" description="Low complexity" evidence="1">
    <location>
        <begin position="67"/>
        <end position="77"/>
    </location>
</feature>
<evidence type="ECO:0000256" key="1">
    <source>
        <dbReference type="SAM" id="MobiDB-lite"/>
    </source>
</evidence>
<evidence type="ECO:0000313" key="4">
    <source>
        <dbReference type="Proteomes" id="UP000792457"/>
    </source>
</evidence>
<feature type="region of interest" description="Disordered" evidence="1">
    <location>
        <begin position="67"/>
        <end position="179"/>
    </location>
</feature>
<organism evidence="3 4">
    <name type="scientific">Ladona fulva</name>
    <name type="common">Scarce chaser dragonfly</name>
    <name type="synonym">Libellula fulva</name>
    <dbReference type="NCBI Taxonomy" id="123851"/>
    <lineage>
        <taxon>Eukaryota</taxon>
        <taxon>Metazoa</taxon>
        <taxon>Ecdysozoa</taxon>
        <taxon>Arthropoda</taxon>
        <taxon>Hexapoda</taxon>
        <taxon>Insecta</taxon>
        <taxon>Pterygota</taxon>
        <taxon>Palaeoptera</taxon>
        <taxon>Odonata</taxon>
        <taxon>Epiprocta</taxon>
        <taxon>Anisoptera</taxon>
        <taxon>Libelluloidea</taxon>
        <taxon>Libellulidae</taxon>
        <taxon>Ladona</taxon>
    </lineage>
</organism>
<feature type="domain" description="WKF" evidence="2">
    <location>
        <begin position="190"/>
        <end position="251"/>
    </location>
</feature>
<reference evidence="3" key="1">
    <citation type="submission" date="2013-04" db="EMBL/GenBank/DDBJ databases">
        <authorList>
            <person name="Qu J."/>
            <person name="Murali S.C."/>
            <person name="Bandaranaike D."/>
            <person name="Bellair M."/>
            <person name="Blankenburg K."/>
            <person name="Chao H."/>
            <person name="Dinh H."/>
            <person name="Doddapaneni H."/>
            <person name="Downs B."/>
            <person name="Dugan-Rocha S."/>
            <person name="Elkadiri S."/>
            <person name="Gnanaolivu R.D."/>
            <person name="Hernandez B."/>
            <person name="Javaid M."/>
            <person name="Jayaseelan J.C."/>
            <person name="Lee S."/>
            <person name="Li M."/>
            <person name="Ming W."/>
            <person name="Munidasa M."/>
            <person name="Muniz J."/>
            <person name="Nguyen L."/>
            <person name="Ongeri F."/>
            <person name="Osuji N."/>
            <person name="Pu L.-L."/>
            <person name="Puazo M."/>
            <person name="Qu C."/>
            <person name="Quiroz J."/>
            <person name="Raj R."/>
            <person name="Weissenberger G."/>
            <person name="Xin Y."/>
            <person name="Zou X."/>
            <person name="Han Y."/>
            <person name="Richards S."/>
            <person name="Worley K."/>
            <person name="Muzny D."/>
            <person name="Gibbs R."/>
        </authorList>
    </citation>
    <scope>NUCLEOTIDE SEQUENCE</scope>
    <source>
        <strain evidence="3">Sampled in the wild</strain>
    </source>
</reference>
<accession>A0A8K0NZ92</accession>
<dbReference type="Pfam" id="PF10180">
    <property type="entry name" value="WKF"/>
    <property type="match status" value="1"/>
</dbReference>
<gene>
    <name evidence="3" type="ORF">J437_LFUL004656</name>
</gene>
<dbReference type="Proteomes" id="UP000792457">
    <property type="component" value="Unassembled WGS sequence"/>
</dbReference>
<dbReference type="AlphaFoldDB" id="A0A8K0NZ92"/>
<keyword evidence="4" id="KW-1185">Reference proteome</keyword>
<feature type="compositionally biased region" description="Basic and acidic residues" evidence="1">
    <location>
        <begin position="123"/>
        <end position="162"/>
    </location>
</feature>
<dbReference type="OrthoDB" id="10261563at2759"/>
<proteinExistence type="predicted"/>
<feature type="compositionally biased region" description="Basic residues" evidence="1">
    <location>
        <begin position="163"/>
        <end position="172"/>
    </location>
</feature>
<sequence>MLKFSDMGKKRSLEVRQESDSERFDELRKKCEVTVTTENLESVKSRKNKKVKNEKIPIDHTKCNFPTESETIIPESSELIKSRKKRKGKSHQVSTEETDDCNVPTDSSNVKKLRFNINGETVDSGKKAHEDKKVRKPRWSEERKIEERKRKASEDTTEEQPKIKKRKKHKRIKEPINQKSSQDLPTLAIQYLQTWQYDRSSWKFSKFKQTWLLKNMFDLRKLPSSVFPVLVEYISGSQGGARLKTYEAASKMIESLEEKAGNEVKTEEEEIDKCLTEDSEEDKEEIHQRARSIMQALSDCT</sequence>